<reference evidence="1 2" key="1">
    <citation type="submission" date="2018-04" db="EMBL/GenBank/DDBJ databases">
        <title>WGS assembly of Panicum hallii var. hallii HAL2.</title>
        <authorList>
            <person name="Lovell J."/>
            <person name="Jenkins J."/>
            <person name="Lowry D."/>
            <person name="Mamidi S."/>
            <person name="Sreedasyam A."/>
            <person name="Weng X."/>
            <person name="Barry K."/>
            <person name="Bonette J."/>
            <person name="Campitelli B."/>
            <person name="Daum C."/>
            <person name="Gordon S."/>
            <person name="Gould B."/>
            <person name="Lipzen A."/>
            <person name="MacQueen A."/>
            <person name="Palacio-Mejia J."/>
            <person name="Plott C."/>
            <person name="Shakirov E."/>
            <person name="Shu S."/>
            <person name="Yoshinaga Y."/>
            <person name="Zane M."/>
            <person name="Rokhsar D."/>
            <person name="Grimwood J."/>
            <person name="Schmutz J."/>
            <person name="Juenger T."/>
        </authorList>
    </citation>
    <scope>NUCLEOTIDE SEQUENCE [LARGE SCALE GENOMIC DNA]</scope>
    <source>
        <strain evidence="2">cv. HAL2</strain>
    </source>
</reference>
<accession>A0A2T7F1R6</accession>
<proteinExistence type="predicted"/>
<dbReference type="Proteomes" id="UP000244336">
    <property type="component" value="Chromosome 1"/>
</dbReference>
<dbReference type="AlphaFoldDB" id="A0A2T7F1R6"/>
<evidence type="ECO:0000313" key="1">
    <source>
        <dbReference type="EMBL" id="PUZ74024.1"/>
    </source>
</evidence>
<keyword evidence="2" id="KW-1185">Reference proteome</keyword>
<dbReference type="EMBL" id="CM009749">
    <property type="protein sequence ID" value="PUZ74024.1"/>
    <property type="molecule type" value="Genomic_DNA"/>
</dbReference>
<protein>
    <submittedName>
        <fullName evidence="1">Uncharacterized protein</fullName>
    </submittedName>
</protein>
<dbReference type="Gramene" id="PUZ74024">
    <property type="protein sequence ID" value="PUZ74024"/>
    <property type="gene ID" value="GQ55_1G032200"/>
</dbReference>
<name>A0A2T7F1R6_9POAL</name>
<gene>
    <name evidence="1" type="ORF">GQ55_1G032200</name>
</gene>
<organism evidence="1 2">
    <name type="scientific">Panicum hallii var. hallii</name>
    <dbReference type="NCBI Taxonomy" id="1504633"/>
    <lineage>
        <taxon>Eukaryota</taxon>
        <taxon>Viridiplantae</taxon>
        <taxon>Streptophyta</taxon>
        <taxon>Embryophyta</taxon>
        <taxon>Tracheophyta</taxon>
        <taxon>Spermatophyta</taxon>
        <taxon>Magnoliopsida</taxon>
        <taxon>Liliopsida</taxon>
        <taxon>Poales</taxon>
        <taxon>Poaceae</taxon>
        <taxon>PACMAD clade</taxon>
        <taxon>Panicoideae</taxon>
        <taxon>Panicodae</taxon>
        <taxon>Paniceae</taxon>
        <taxon>Panicinae</taxon>
        <taxon>Panicum</taxon>
        <taxon>Panicum sect. Panicum</taxon>
    </lineage>
</organism>
<sequence length="151" mass="17325">MERHLCKFGFMPNYERWYEHRESQEQEAYNLVDSFEENEDTMDAMMDDFIQQVENATEVPEYFGLLASSKEPSHGATTLSQLAAVTRLMAIKSKYNFSVSCYNDHVDLITSQVPERLLLLNKFVSMLNDVIDTSGALSEARSSQFSWSSRG</sequence>
<evidence type="ECO:0000313" key="2">
    <source>
        <dbReference type="Proteomes" id="UP000244336"/>
    </source>
</evidence>
<dbReference type="OrthoDB" id="671800at2759"/>